<feature type="compositionally biased region" description="Basic and acidic residues" evidence="1">
    <location>
        <begin position="23"/>
        <end position="32"/>
    </location>
</feature>
<dbReference type="SUPFAM" id="SSF56935">
    <property type="entry name" value="Porins"/>
    <property type="match status" value="1"/>
</dbReference>
<evidence type="ECO:0000313" key="5">
    <source>
        <dbReference type="Proteomes" id="UP000316852"/>
    </source>
</evidence>
<organism evidence="4 5">
    <name type="scientific">Eiseniibacteriota bacterium</name>
    <dbReference type="NCBI Taxonomy" id="2212470"/>
    <lineage>
        <taxon>Bacteria</taxon>
        <taxon>Candidatus Eiseniibacteriota</taxon>
    </lineage>
</organism>
<evidence type="ECO:0000313" key="4">
    <source>
        <dbReference type="EMBL" id="TMQ60809.1"/>
    </source>
</evidence>
<comment type="caution">
    <text evidence="4">The sequence shown here is derived from an EMBL/GenBank/DDBJ whole genome shotgun (WGS) entry which is preliminary data.</text>
</comment>
<dbReference type="Gene3D" id="2.40.160.60">
    <property type="entry name" value="Outer membrane protein transport protein (OMPP1/FadL/TodX)"/>
    <property type="match status" value="1"/>
</dbReference>
<evidence type="ECO:0000256" key="2">
    <source>
        <dbReference type="SAM" id="Phobius"/>
    </source>
</evidence>
<feature type="domain" description="Type IX secretion system protein PorV" evidence="3">
    <location>
        <begin position="96"/>
        <end position="316"/>
    </location>
</feature>
<reference evidence="4 5" key="1">
    <citation type="journal article" date="2019" name="Nat. Microbiol.">
        <title>Mediterranean grassland soil C-N compound turnover is dependent on rainfall and depth, and is mediated by genomically divergent microorganisms.</title>
        <authorList>
            <person name="Diamond S."/>
            <person name="Andeer P.F."/>
            <person name="Li Z."/>
            <person name="Crits-Christoph A."/>
            <person name="Burstein D."/>
            <person name="Anantharaman K."/>
            <person name="Lane K.R."/>
            <person name="Thomas B.C."/>
            <person name="Pan C."/>
            <person name="Northen T.R."/>
            <person name="Banfield J.F."/>
        </authorList>
    </citation>
    <scope>NUCLEOTIDE SEQUENCE [LARGE SCALE GENOMIC DNA]</scope>
    <source>
        <strain evidence="4">WS_6</strain>
    </source>
</reference>
<keyword evidence="2" id="KW-1133">Transmembrane helix</keyword>
<keyword evidence="2" id="KW-0812">Transmembrane</keyword>
<keyword evidence="2" id="KW-0472">Membrane</keyword>
<dbReference type="AlphaFoldDB" id="A0A538TAZ7"/>
<dbReference type="NCBIfam" id="NF033709">
    <property type="entry name" value="PorV_fam"/>
    <property type="match status" value="1"/>
</dbReference>
<feature type="transmembrane region" description="Helical" evidence="2">
    <location>
        <begin position="69"/>
        <end position="87"/>
    </location>
</feature>
<accession>A0A538TAZ7</accession>
<dbReference type="EMBL" id="VBOW01000009">
    <property type="protein sequence ID" value="TMQ60809.1"/>
    <property type="molecule type" value="Genomic_DNA"/>
</dbReference>
<dbReference type="Pfam" id="PF19572">
    <property type="entry name" value="PorV"/>
    <property type="match status" value="1"/>
</dbReference>
<name>A0A538TAZ7_UNCEI</name>
<proteinExistence type="predicted"/>
<dbReference type="Proteomes" id="UP000316852">
    <property type="component" value="Unassembled WGS sequence"/>
</dbReference>
<protein>
    <submittedName>
        <fullName evidence="4">PorV/PorQ family protein</fullName>
    </submittedName>
</protein>
<sequence length="387" mass="41440">MWPLECTCLKSPPNPMKGNGLRRLGEPSRPGEPRGGSLTRPRLSARMIALGRGACASLSFFLRRLHMSRFVAGCLGLLLILGGYAGTANAQAEAGAQSLLIAPGARADGMGRAFVAVANDANAVWWNPGALAFTTGHDISSMYAKLVPDLANDVFFSYTAFAQHVEGWGGIGFSLGYLGYGESIATDNDGNETGTFTSYEVAPTLAYGTELMKNMGFGVALKFVRVDLAPADKTLDRAEGAGSTFAADVGGLYKLPELKSSIGLVIQNLGPNISYIDADQSDPLGRNAKLGVAVTPFEKEAYKVLLVADVNRSLLPHGAWIENAGGEFEFNRLVALRAGYVYDPRGTIKDLTYGLGLNYRGIRIDYASVPQSEFLNRVNRFSASYHF</sequence>
<feature type="region of interest" description="Disordered" evidence="1">
    <location>
        <begin position="13"/>
        <end position="39"/>
    </location>
</feature>
<dbReference type="InterPro" id="IPR045741">
    <property type="entry name" value="PorV"/>
</dbReference>
<gene>
    <name evidence="4" type="ORF">E6K76_00685</name>
</gene>
<evidence type="ECO:0000259" key="3">
    <source>
        <dbReference type="Pfam" id="PF19572"/>
    </source>
</evidence>
<evidence type="ECO:0000256" key="1">
    <source>
        <dbReference type="SAM" id="MobiDB-lite"/>
    </source>
</evidence>